<protein>
    <submittedName>
        <fullName evidence="2">Uncharacterized protein</fullName>
    </submittedName>
</protein>
<feature type="compositionally biased region" description="Polar residues" evidence="1">
    <location>
        <begin position="103"/>
        <end position="113"/>
    </location>
</feature>
<feature type="compositionally biased region" description="Low complexity" evidence="1">
    <location>
        <begin position="176"/>
        <end position="190"/>
    </location>
</feature>
<dbReference type="EMBL" id="LN649229">
    <property type="protein sequence ID" value="CEI64271.1"/>
    <property type="molecule type" value="Genomic_DNA"/>
</dbReference>
<reference evidence="3" key="1">
    <citation type="submission" date="2014-10" db="EMBL/GenBank/DDBJ databases">
        <authorList>
            <person name="King R."/>
        </authorList>
    </citation>
    <scope>NUCLEOTIDE SEQUENCE [LARGE SCALE GENOMIC DNA]</scope>
    <source>
        <strain evidence="3">A3/5</strain>
    </source>
</reference>
<evidence type="ECO:0000313" key="3">
    <source>
        <dbReference type="Proteomes" id="UP000245910"/>
    </source>
</evidence>
<feature type="compositionally biased region" description="Polar residues" evidence="1">
    <location>
        <begin position="191"/>
        <end position="201"/>
    </location>
</feature>
<proteinExistence type="predicted"/>
<evidence type="ECO:0000313" key="2">
    <source>
        <dbReference type="EMBL" id="CEI64271.1"/>
    </source>
</evidence>
<feature type="compositionally biased region" description="Basic and acidic residues" evidence="1">
    <location>
        <begin position="90"/>
        <end position="102"/>
    </location>
</feature>
<name>A0A2L2TFR4_9HYPO</name>
<feature type="compositionally biased region" description="Polar residues" evidence="1">
    <location>
        <begin position="1"/>
        <end position="10"/>
    </location>
</feature>
<feature type="region of interest" description="Disordered" evidence="1">
    <location>
        <begin position="1"/>
        <end position="66"/>
    </location>
</feature>
<dbReference type="AlphaFoldDB" id="A0A2L2TFR4"/>
<feature type="compositionally biased region" description="Polar residues" evidence="1">
    <location>
        <begin position="37"/>
        <end position="53"/>
    </location>
</feature>
<feature type="region of interest" description="Disordered" evidence="1">
    <location>
        <begin position="81"/>
        <end position="135"/>
    </location>
</feature>
<keyword evidence="3" id="KW-1185">Reference proteome</keyword>
<dbReference type="Proteomes" id="UP000245910">
    <property type="component" value="Chromosome I"/>
</dbReference>
<feature type="region of interest" description="Disordered" evidence="1">
    <location>
        <begin position="173"/>
        <end position="211"/>
    </location>
</feature>
<evidence type="ECO:0000256" key="1">
    <source>
        <dbReference type="SAM" id="MobiDB-lite"/>
    </source>
</evidence>
<accession>A0A2L2TFR4</accession>
<feature type="compositionally biased region" description="Basic and acidic residues" evidence="1">
    <location>
        <begin position="240"/>
        <end position="250"/>
    </location>
</feature>
<organism evidence="2 3">
    <name type="scientific">Fusarium venenatum</name>
    <dbReference type="NCBI Taxonomy" id="56646"/>
    <lineage>
        <taxon>Eukaryota</taxon>
        <taxon>Fungi</taxon>
        <taxon>Dikarya</taxon>
        <taxon>Ascomycota</taxon>
        <taxon>Pezizomycotina</taxon>
        <taxon>Sordariomycetes</taxon>
        <taxon>Hypocreomycetidae</taxon>
        <taxon>Hypocreales</taxon>
        <taxon>Nectriaceae</taxon>
        <taxon>Fusarium</taxon>
    </lineage>
</organism>
<feature type="region of interest" description="Disordered" evidence="1">
    <location>
        <begin position="236"/>
        <end position="256"/>
    </location>
</feature>
<sequence>MSPSVKNQASIVAGRRQEEHPKPTTPYPDPRGAMETPLNTPGGSGSLAPQTRENAQDEIDKSRPHRVSALKQAWRFFSGRYRALQPSPYPEDRRGKATRLDESQIQSYWNTPFQPERQAPPASHSTRQSFANDHEPEDIEIVAWNPGPRRSVHIVHDDPRQAVRSQVALVVDPSTEDFSSGSDSESSVTSACDSCSVPTTHSQDETYGEDEEEDIVMQARRATRVGRATLVTFPELNRNQNEDVQERRPPSVDLADCSVKWDDAQRLA</sequence>